<proteinExistence type="predicted"/>
<gene>
    <name evidence="1" type="ORF">M3M28_09960</name>
</gene>
<evidence type="ECO:0000313" key="1">
    <source>
        <dbReference type="EMBL" id="UQN14369.1"/>
    </source>
</evidence>
<name>A0ABY4MX59_9MICO</name>
<accession>A0ABY4MX59</accession>
<evidence type="ECO:0008006" key="2">
    <source>
        <dbReference type="Google" id="ProtNLM"/>
    </source>
</evidence>
<organism evidence="1">
    <name type="scientific">Gulosibacter sediminis</name>
    <dbReference type="NCBI Taxonomy" id="1729695"/>
    <lineage>
        <taxon>Bacteria</taxon>
        <taxon>Bacillati</taxon>
        <taxon>Actinomycetota</taxon>
        <taxon>Actinomycetes</taxon>
        <taxon>Micrococcales</taxon>
        <taxon>Microbacteriaceae</taxon>
        <taxon>Gulosibacter</taxon>
    </lineage>
</organism>
<sequence length="150" mass="16176">MAQVAATFEVPNGWEKFEWEGTLGGVRHLTATGDFHPNVLVTLDKWPGQVSAQQADEILGQQLTLAGAEVLERETFEEPRPGVEVATLQRDEAGATVRVRYRLQLLAAGANTLVLTAVATYLLEQADGVDADVTSILRSVDLTTSATRDA</sequence>
<protein>
    <recommendedName>
        <fullName evidence="2">DUF1795 domain-containing protein</fullName>
    </recommendedName>
</protein>
<dbReference type="Gene3D" id="3.40.1000.10">
    <property type="entry name" value="Mog1/PsbP, alpha/beta/alpha sandwich"/>
    <property type="match status" value="1"/>
</dbReference>
<dbReference type="EMBL" id="CP097160">
    <property type="protein sequence ID" value="UQN14369.1"/>
    <property type="molecule type" value="Genomic_DNA"/>
</dbReference>
<reference evidence="1" key="1">
    <citation type="submission" date="2022-05" db="EMBL/GenBank/DDBJ databases">
        <title>Complete genome sequence of toluene-degrading Gulosibacter sediminis strain ACHW.36C.</title>
        <authorList>
            <person name="Wai A.C."/>
            <person name="Lai G.K."/>
            <person name="Griffin S.D."/>
            <person name="Leung F.C."/>
        </authorList>
    </citation>
    <scope>NUCLEOTIDE SEQUENCE [LARGE SCALE GENOMIC DNA]</scope>
    <source>
        <strain evidence="1">ACHW.36C</strain>
    </source>
</reference>